<keyword evidence="3" id="KW-0238">DNA-binding</keyword>
<evidence type="ECO:0000313" key="7">
    <source>
        <dbReference type="EMBL" id="MBC2407439.1"/>
    </source>
</evidence>
<dbReference type="GO" id="GO:0006351">
    <property type="term" value="P:DNA-templated transcription"/>
    <property type="evidence" value="ECO:0007669"/>
    <property type="project" value="TreeGrafter"/>
</dbReference>
<dbReference type="Pfam" id="PF03466">
    <property type="entry name" value="LysR_substrate"/>
    <property type="match status" value="1"/>
</dbReference>
<proteinExistence type="inferred from homology"/>
<dbReference type="InterPro" id="IPR036388">
    <property type="entry name" value="WH-like_DNA-bd_sf"/>
</dbReference>
<dbReference type="PANTHER" id="PTHR30537:SF1">
    <property type="entry name" value="HTH-TYPE TRANSCRIPTIONAL REGULATOR PGRR"/>
    <property type="match status" value="1"/>
</dbReference>
<protein>
    <submittedName>
        <fullName evidence="7">LysR family transcriptional regulator</fullName>
    </submittedName>
</protein>
<gene>
    <name evidence="6" type="ORF">HF209_10895</name>
    <name evidence="7" type="ORF">HF257_15635</name>
</gene>
<dbReference type="InterPro" id="IPR005119">
    <property type="entry name" value="LysR_subst-bd"/>
</dbReference>
<keyword evidence="4" id="KW-0804">Transcription</keyword>
<evidence type="ECO:0000313" key="6">
    <source>
        <dbReference type="EMBL" id="MBC2381450.1"/>
    </source>
</evidence>
<sequence>MNKAPLSLAELNALTLIVTHRSFRKAADELGLSASTLSHMMRTLEANLGVRLLNRTTRSVAPTSAGERLVTRMAPLLREFELALEEVNAFRDLPSGSLRISASEPAARILMEAILPQFLARFPQMSVDLVTDGRLVDIVAEGFDAGIRLGESVPQDMVAVALGPPMRFITVASPGYLEQHPAPSTPDDLQRHRCIAFRMPSGKPYRWEFEKYGQALTVNTSGNLTLDNVEIMADAAVRGLGIAYVPEHTVAQHMKAKRLVSVLEDWCPPGPGLFLYYPGHRHVPVGLRAFIEVVREIADVG</sequence>
<dbReference type="InterPro" id="IPR000847">
    <property type="entry name" value="LysR_HTH_N"/>
</dbReference>
<dbReference type="SUPFAM" id="SSF53850">
    <property type="entry name" value="Periplasmic binding protein-like II"/>
    <property type="match status" value="1"/>
</dbReference>
<evidence type="ECO:0000256" key="2">
    <source>
        <dbReference type="ARBA" id="ARBA00023015"/>
    </source>
</evidence>
<comment type="caution">
    <text evidence="7">The sequence shown here is derived from an EMBL/GenBank/DDBJ whole genome shotgun (WGS) entry which is preliminary data.</text>
</comment>
<dbReference type="Gene3D" id="3.40.190.290">
    <property type="match status" value="1"/>
</dbReference>
<accession>A0A7X1DZF4</accession>
<evidence type="ECO:0000259" key="5">
    <source>
        <dbReference type="PROSITE" id="PS50931"/>
    </source>
</evidence>
<dbReference type="GO" id="GO:0003700">
    <property type="term" value="F:DNA-binding transcription factor activity"/>
    <property type="evidence" value="ECO:0007669"/>
    <property type="project" value="InterPro"/>
</dbReference>
<keyword evidence="2" id="KW-0805">Transcription regulation</keyword>
<dbReference type="PANTHER" id="PTHR30537">
    <property type="entry name" value="HTH-TYPE TRANSCRIPTIONAL REGULATOR"/>
    <property type="match status" value="1"/>
</dbReference>
<feature type="domain" description="HTH lysR-type" evidence="5">
    <location>
        <begin position="6"/>
        <end position="63"/>
    </location>
</feature>
<dbReference type="EMBL" id="JAAXCZ010000004">
    <property type="protein sequence ID" value="MBC2381450.1"/>
    <property type="molecule type" value="Genomic_DNA"/>
</dbReference>
<dbReference type="PROSITE" id="PS50931">
    <property type="entry name" value="HTH_LYSR"/>
    <property type="match status" value="1"/>
</dbReference>
<dbReference type="AlphaFoldDB" id="A0A7X1DZF4"/>
<evidence type="ECO:0000256" key="1">
    <source>
        <dbReference type="ARBA" id="ARBA00009437"/>
    </source>
</evidence>
<dbReference type="Pfam" id="PF00126">
    <property type="entry name" value="HTH_1"/>
    <property type="match status" value="1"/>
</dbReference>
<dbReference type="GO" id="GO:0043565">
    <property type="term" value="F:sequence-specific DNA binding"/>
    <property type="evidence" value="ECO:0007669"/>
    <property type="project" value="TreeGrafter"/>
</dbReference>
<dbReference type="InterPro" id="IPR036390">
    <property type="entry name" value="WH_DNA-bd_sf"/>
</dbReference>
<dbReference type="Proteomes" id="UP000520513">
    <property type="component" value="Unassembled WGS sequence"/>
</dbReference>
<dbReference type="EMBL" id="JAAXCY010000005">
    <property type="protein sequence ID" value="MBC2407439.1"/>
    <property type="molecule type" value="Genomic_DNA"/>
</dbReference>
<dbReference type="RefSeq" id="WP_185707032.1">
    <property type="nucleotide sequence ID" value="NZ_JAAXCY010000005.1"/>
</dbReference>
<evidence type="ECO:0000313" key="8">
    <source>
        <dbReference type="Proteomes" id="UP000520513"/>
    </source>
</evidence>
<dbReference type="SUPFAM" id="SSF46785">
    <property type="entry name" value="Winged helix' DNA-binding domain"/>
    <property type="match status" value="1"/>
</dbReference>
<dbReference type="Proteomes" id="UP000534677">
    <property type="component" value="Unassembled WGS sequence"/>
</dbReference>
<reference evidence="8 9" key="1">
    <citation type="submission" date="2020-04" db="EMBL/GenBank/DDBJ databases">
        <title>Pseudomonas crami sp. nov., a novel proteolytic bacterial species isolated from cream.</title>
        <authorList>
            <person name="Hofmann K."/>
            <person name="Woller A."/>
            <person name="Huptas C."/>
            <person name="Wenning M."/>
            <person name="Scherer S."/>
            <person name="Doll E.V."/>
        </authorList>
    </citation>
    <scope>NUCLEOTIDE SEQUENCE [LARGE SCALE GENOMIC DNA]</scope>
    <source>
        <strain evidence="6 9">WS 5096</strain>
        <strain evidence="7 8">WS 5106</strain>
    </source>
</reference>
<evidence type="ECO:0000256" key="4">
    <source>
        <dbReference type="ARBA" id="ARBA00023163"/>
    </source>
</evidence>
<name>A0A7X1DZF4_9PSED</name>
<dbReference type="CDD" id="cd08474">
    <property type="entry name" value="PBP2_CrgA_like_5"/>
    <property type="match status" value="1"/>
</dbReference>
<comment type="similarity">
    <text evidence="1">Belongs to the LysR transcriptional regulatory family.</text>
</comment>
<keyword evidence="9" id="KW-1185">Reference proteome</keyword>
<dbReference type="InterPro" id="IPR058163">
    <property type="entry name" value="LysR-type_TF_proteobact-type"/>
</dbReference>
<evidence type="ECO:0000256" key="3">
    <source>
        <dbReference type="ARBA" id="ARBA00023125"/>
    </source>
</evidence>
<organism evidence="7 8">
    <name type="scientific">Pseudomonas cremoris</name>
    <dbReference type="NCBI Taxonomy" id="2724178"/>
    <lineage>
        <taxon>Bacteria</taxon>
        <taxon>Pseudomonadati</taxon>
        <taxon>Pseudomonadota</taxon>
        <taxon>Gammaproteobacteria</taxon>
        <taxon>Pseudomonadales</taxon>
        <taxon>Pseudomonadaceae</taxon>
        <taxon>Pseudomonas</taxon>
    </lineage>
</organism>
<evidence type="ECO:0000313" key="9">
    <source>
        <dbReference type="Proteomes" id="UP000534677"/>
    </source>
</evidence>
<dbReference type="FunFam" id="1.10.10.10:FF:000001">
    <property type="entry name" value="LysR family transcriptional regulator"/>
    <property type="match status" value="1"/>
</dbReference>
<dbReference type="Gene3D" id="1.10.10.10">
    <property type="entry name" value="Winged helix-like DNA-binding domain superfamily/Winged helix DNA-binding domain"/>
    <property type="match status" value="1"/>
</dbReference>